<name>D3EYT7_CONWI</name>
<keyword evidence="11" id="KW-1185">Reference proteome</keyword>
<evidence type="ECO:0000256" key="3">
    <source>
        <dbReference type="ARBA" id="ARBA00022448"/>
    </source>
</evidence>
<dbReference type="EMBL" id="CP001854">
    <property type="protein sequence ID" value="ADB49811.1"/>
    <property type="molecule type" value="Genomic_DNA"/>
</dbReference>
<feature type="transmembrane region" description="Helical" evidence="8">
    <location>
        <begin position="337"/>
        <end position="355"/>
    </location>
</feature>
<dbReference type="eggNOG" id="COG2814">
    <property type="taxonomic scope" value="Bacteria"/>
</dbReference>
<evidence type="ECO:0000256" key="1">
    <source>
        <dbReference type="ARBA" id="ARBA00004651"/>
    </source>
</evidence>
<feature type="transmembrane region" description="Helical" evidence="8">
    <location>
        <begin position="136"/>
        <end position="158"/>
    </location>
</feature>
<feature type="transmembrane region" description="Helical" evidence="8">
    <location>
        <begin position="81"/>
        <end position="99"/>
    </location>
</feature>
<comment type="similarity">
    <text evidence="2">Belongs to the major facilitator superfamily.</text>
</comment>
<dbReference type="GO" id="GO:0005886">
    <property type="term" value="C:plasma membrane"/>
    <property type="evidence" value="ECO:0007669"/>
    <property type="project" value="UniProtKB-SubCell"/>
</dbReference>
<reference evidence="10 11" key="1">
    <citation type="journal article" date="2010" name="Stand. Genomic Sci.">
        <title>Complete genome sequence of Conexibacter woesei type strain (ID131577).</title>
        <authorList>
            <person name="Pukall R."/>
            <person name="Lapidus A."/>
            <person name="Glavina Del Rio T."/>
            <person name="Copeland A."/>
            <person name="Tice H."/>
            <person name="Cheng J.-F."/>
            <person name="Lucas S."/>
            <person name="Chen F."/>
            <person name="Nolan M."/>
            <person name="Bruce D."/>
            <person name="Goodwin L."/>
            <person name="Pitluck S."/>
            <person name="Mavromatis K."/>
            <person name="Ivanova N."/>
            <person name="Ovchinnikova G."/>
            <person name="Pati A."/>
            <person name="Chen A."/>
            <person name="Palaniappan K."/>
            <person name="Land M."/>
            <person name="Hauser L."/>
            <person name="Chang Y.-J."/>
            <person name="Jeffries C.D."/>
            <person name="Chain P."/>
            <person name="Meincke L."/>
            <person name="Sims D."/>
            <person name="Brettin T."/>
            <person name="Detter J.C."/>
            <person name="Rohde M."/>
            <person name="Goeker M."/>
            <person name="Bristow J."/>
            <person name="Eisen J.A."/>
            <person name="Markowitz V."/>
            <person name="Kyrpides N.C."/>
            <person name="Klenk H.-P."/>
            <person name="Hugenholtz P."/>
        </authorList>
    </citation>
    <scope>NUCLEOTIDE SEQUENCE [LARGE SCALE GENOMIC DNA]</scope>
    <source>
        <strain evidence="11">DSM 14684 / CIP 108061 / JCM 11494 / NBRC 100937 / ID131577</strain>
    </source>
</reference>
<keyword evidence="5 8" id="KW-0812">Transmembrane</keyword>
<sequence length="438" mass="44537">MHWTHLLLRRTLDCVPSPDAALAPAAAALGRPARHRAGEPGFRRAAIALFAAGVATFALLYSPQALLPLLSERFEISPAAASLSLAVTTATLGLTLLLAGWVADAWGRTRVMTWSLLAAALLGVAGAFAPSFGVLLVIRALEGIALAGLPAVAMAYLAEEIHRSSLGLSIGLYIGGNAIGGMLGRLIAGGLADVGGWRLAVAGVGVLGLVCAFAFVRLLPASVHFVARPFRPRALLRGMRSHLTEPGLLRLDAVGALLMGAFVAVYNGLAFRLEDAPYGLGQAAVAAVFLVYPIGSFSSAWAGRLADRVGRRPVLPVAIVLAGAGLALTGAHALPLIVLGVATLTAGFFAGHSVASSWVGRRGSGGLGSAAQASALYLLAYYGGSSFGGIAAGAAWSGGHWNAVMLVAGALLAGALVLSLRLRRTPPLRAPAVVAAEA</sequence>
<dbReference type="PROSITE" id="PS50850">
    <property type="entry name" value="MFS"/>
    <property type="match status" value="1"/>
</dbReference>
<dbReference type="OrthoDB" id="63984at2"/>
<feature type="transmembrane region" description="Helical" evidence="8">
    <location>
        <begin position="314"/>
        <end position="331"/>
    </location>
</feature>
<dbReference type="Gene3D" id="1.20.1250.20">
    <property type="entry name" value="MFS general substrate transporter like domains"/>
    <property type="match status" value="1"/>
</dbReference>
<dbReference type="PANTHER" id="PTHR43271:SF1">
    <property type="entry name" value="INNER MEMBRANE TRANSPORT PROTEIN YNFM"/>
    <property type="match status" value="1"/>
</dbReference>
<accession>D3EYT7</accession>
<dbReference type="CDD" id="cd17324">
    <property type="entry name" value="MFS_NepI_like"/>
    <property type="match status" value="1"/>
</dbReference>
<dbReference type="AlphaFoldDB" id="D3EYT7"/>
<evidence type="ECO:0000259" key="9">
    <source>
        <dbReference type="PROSITE" id="PS50850"/>
    </source>
</evidence>
<evidence type="ECO:0000256" key="8">
    <source>
        <dbReference type="SAM" id="Phobius"/>
    </source>
</evidence>
<dbReference type="KEGG" id="cwo:Cwoe_1382"/>
<proteinExistence type="inferred from homology"/>
<evidence type="ECO:0000256" key="6">
    <source>
        <dbReference type="ARBA" id="ARBA00022989"/>
    </source>
</evidence>
<organism evidence="10 11">
    <name type="scientific">Conexibacter woesei (strain DSM 14684 / CCUG 47730 / CIP 108061 / JCM 11494 / NBRC 100937 / ID131577)</name>
    <dbReference type="NCBI Taxonomy" id="469383"/>
    <lineage>
        <taxon>Bacteria</taxon>
        <taxon>Bacillati</taxon>
        <taxon>Actinomycetota</taxon>
        <taxon>Thermoleophilia</taxon>
        <taxon>Solirubrobacterales</taxon>
        <taxon>Conexibacteraceae</taxon>
        <taxon>Conexibacter</taxon>
    </lineage>
</organism>
<dbReference type="GO" id="GO:0022857">
    <property type="term" value="F:transmembrane transporter activity"/>
    <property type="evidence" value="ECO:0007669"/>
    <property type="project" value="InterPro"/>
</dbReference>
<evidence type="ECO:0000256" key="4">
    <source>
        <dbReference type="ARBA" id="ARBA00022475"/>
    </source>
</evidence>
<feature type="transmembrane region" description="Helical" evidence="8">
    <location>
        <begin position="200"/>
        <end position="227"/>
    </location>
</feature>
<dbReference type="SUPFAM" id="SSF103473">
    <property type="entry name" value="MFS general substrate transporter"/>
    <property type="match status" value="1"/>
</dbReference>
<keyword evidence="4" id="KW-1003">Cell membrane</keyword>
<feature type="transmembrane region" description="Helical" evidence="8">
    <location>
        <begin position="401"/>
        <end position="420"/>
    </location>
</feature>
<dbReference type="PANTHER" id="PTHR43271">
    <property type="entry name" value="BLL2771 PROTEIN"/>
    <property type="match status" value="1"/>
</dbReference>
<feature type="transmembrane region" description="Helical" evidence="8">
    <location>
        <begin position="281"/>
        <end position="302"/>
    </location>
</feature>
<gene>
    <name evidence="10" type="ordered locus">Cwoe_1382</name>
</gene>
<dbReference type="STRING" id="469383.Cwoe_1382"/>
<dbReference type="RefSeq" id="WP_012932862.1">
    <property type="nucleotide sequence ID" value="NC_013739.1"/>
</dbReference>
<evidence type="ECO:0000256" key="2">
    <source>
        <dbReference type="ARBA" id="ARBA00008335"/>
    </source>
</evidence>
<evidence type="ECO:0000313" key="10">
    <source>
        <dbReference type="EMBL" id="ADB49811.1"/>
    </source>
</evidence>
<dbReference type="InterPro" id="IPR036259">
    <property type="entry name" value="MFS_trans_sf"/>
</dbReference>
<evidence type="ECO:0000313" key="11">
    <source>
        <dbReference type="Proteomes" id="UP000008229"/>
    </source>
</evidence>
<dbReference type="HOGENOM" id="CLU_001265_19_3_11"/>
<reference evidence="11" key="2">
    <citation type="submission" date="2010-01" db="EMBL/GenBank/DDBJ databases">
        <title>The complete genome of Conexibacter woesei DSM 14684.</title>
        <authorList>
            <consortium name="US DOE Joint Genome Institute (JGI-PGF)"/>
            <person name="Lucas S."/>
            <person name="Copeland A."/>
            <person name="Lapidus A."/>
            <person name="Glavina del Rio T."/>
            <person name="Dalin E."/>
            <person name="Tice H."/>
            <person name="Bruce D."/>
            <person name="Goodwin L."/>
            <person name="Pitluck S."/>
            <person name="Kyrpides N."/>
            <person name="Mavromatis K."/>
            <person name="Ivanova N."/>
            <person name="Mikhailova N."/>
            <person name="Chertkov O."/>
            <person name="Brettin T."/>
            <person name="Detter J.C."/>
            <person name="Han C."/>
            <person name="Larimer F."/>
            <person name="Land M."/>
            <person name="Hauser L."/>
            <person name="Markowitz V."/>
            <person name="Cheng J.-F."/>
            <person name="Hugenholtz P."/>
            <person name="Woyke T."/>
            <person name="Wu D."/>
            <person name="Pukall R."/>
            <person name="Steenblock K."/>
            <person name="Schneider S."/>
            <person name="Klenk H.-P."/>
            <person name="Eisen J.A."/>
        </authorList>
    </citation>
    <scope>NUCLEOTIDE SEQUENCE [LARGE SCALE GENOMIC DNA]</scope>
    <source>
        <strain evidence="11">DSM 14684 / CIP 108061 / JCM 11494 / NBRC 100937 / ID131577</strain>
    </source>
</reference>
<feature type="transmembrane region" description="Helical" evidence="8">
    <location>
        <begin position="376"/>
        <end position="395"/>
    </location>
</feature>
<feature type="transmembrane region" description="Helical" evidence="8">
    <location>
        <begin position="111"/>
        <end position="130"/>
    </location>
</feature>
<dbReference type="Proteomes" id="UP000008229">
    <property type="component" value="Chromosome"/>
</dbReference>
<dbReference type="InterPro" id="IPR005829">
    <property type="entry name" value="Sugar_transporter_CS"/>
</dbReference>
<evidence type="ECO:0000256" key="5">
    <source>
        <dbReference type="ARBA" id="ARBA00022692"/>
    </source>
</evidence>
<feature type="transmembrane region" description="Helical" evidence="8">
    <location>
        <begin position="248"/>
        <end position="269"/>
    </location>
</feature>
<evidence type="ECO:0000256" key="7">
    <source>
        <dbReference type="ARBA" id="ARBA00023136"/>
    </source>
</evidence>
<feature type="transmembrane region" description="Helical" evidence="8">
    <location>
        <begin position="41"/>
        <end position="61"/>
    </location>
</feature>
<keyword evidence="3" id="KW-0813">Transport</keyword>
<keyword evidence="7 8" id="KW-0472">Membrane</keyword>
<protein>
    <submittedName>
        <fullName evidence="10">Major facilitator superfamily MFS_1</fullName>
    </submittedName>
</protein>
<keyword evidence="6 8" id="KW-1133">Transmembrane helix</keyword>
<dbReference type="Pfam" id="PF07690">
    <property type="entry name" value="MFS_1"/>
    <property type="match status" value="1"/>
</dbReference>
<feature type="transmembrane region" description="Helical" evidence="8">
    <location>
        <begin position="170"/>
        <end position="188"/>
    </location>
</feature>
<dbReference type="InterPro" id="IPR011701">
    <property type="entry name" value="MFS"/>
</dbReference>
<comment type="subcellular location">
    <subcellularLocation>
        <location evidence="1">Cell membrane</location>
        <topology evidence="1">Multi-pass membrane protein</topology>
    </subcellularLocation>
</comment>
<feature type="domain" description="Major facilitator superfamily (MFS) profile" evidence="9">
    <location>
        <begin position="41"/>
        <end position="426"/>
    </location>
</feature>
<dbReference type="PROSITE" id="PS00216">
    <property type="entry name" value="SUGAR_TRANSPORT_1"/>
    <property type="match status" value="1"/>
</dbReference>
<dbReference type="InterPro" id="IPR020846">
    <property type="entry name" value="MFS_dom"/>
</dbReference>